<keyword evidence="2" id="KW-1185">Reference proteome</keyword>
<dbReference type="InParanoid" id="A0A7R8YT70"/>
<dbReference type="EMBL" id="LR899011">
    <property type="protein sequence ID" value="CAD7084407.1"/>
    <property type="molecule type" value="Genomic_DNA"/>
</dbReference>
<evidence type="ECO:0000313" key="2">
    <source>
        <dbReference type="Proteomes" id="UP000594454"/>
    </source>
</evidence>
<reference evidence="1 2" key="1">
    <citation type="submission" date="2020-11" db="EMBL/GenBank/DDBJ databases">
        <authorList>
            <person name="Wallbank WR R."/>
            <person name="Pardo Diaz C."/>
            <person name="Kozak K."/>
            <person name="Martin S."/>
            <person name="Jiggins C."/>
            <person name="Moest M."/>
            <person name="Warren A I."/>
            <person name="Generalovic N T."/>
            <person name="Byers J.R.P. K."/>
            <person name="Montejo-Kovacevich G."/>
            <person name="Yen C E."/>
        </authorList>
    </citation>
    <scope>NUCLEOTIDE SEQUENCE [LARGE SCALE GENOMIC DNA]</scope>
</reference>
<dbReference type="Proteomes" id="UP000594454">
    <property type="component" value="Chromosome 3"/>
</dbReference>
<organism evidence="1 2">
    <name type="scientific">Hermetia illucens</name>
    <name type="common">Black soldier fly</name>
    <dbReference type="NCBI Taxonomy" id="343691"/>
    <lineage>
        <taxon>Eukaryota</taxon>
        <taxon>Metazoa</taxon>
        <taxon>Ecdysozoa</taxon>
        <taxon>Arthropoda</taxon>
        <taxon>Hexapoda</taxon>
        <taxon>Insecta</taxon>
        <taxon>Pterygota</taxon>
        <taxon>Neoptera</taxon>
        <taxon>Endopterygota</taxon>
        <taxon>Diptera</taxon>
        <taxon>Brachycera</taxon>
        <taxon>Stratiomyomorpha</taxon>
        <taxon>Stratiomyidae</taxon>
        <taxon>Hermetiinae</taxon>
        <taxon>Hermetia</taxon>
    </lineage>
</organism>
<gene>
    <name evidence="1" type="ORF">HERILL_LOCUS7302</name>
</gene>
<evidence type="ECO:0000313" key="1">
    <source>
        <dbReference type="EMBL" id="CAD7084407.1"/>
    </source>
</evidence>
<proteinExistence type="predicted"/>
<name>A0A7R8YT70_HERIL</name>
<protein>
    <submittedName>
        <fullName evidence="1">Uncharacterized protein</fullName>
    </submittedName>
</protein>
<dbReference type="AlphaFoldDB" id="A0A7R8YT70"/>
<sequence length="79" mass="9094">MKEILTSLARLNAIRHDGDIIVLRATKSNCTYIHICGRIGSNSSCNPQEYMYMYACTRKFDCCYHASISEMRKIPERIS</sequence>
<accession>A0A7R8YT70</accession>